<keyword evidence="4" id="KW-1185">Reference proteome</keyword>
<dbReference type="Proteomes" id="UP000321224">
    <property type="component" value="Unassembled WGS sequence"/>
</dbReference>
<evidence type="ECO:0000313" key="3">
    <source>
        <dbReference type="EMBL" id="SDE22771.1"/>
    </source>
</evidence>
<dbReference type="AlphaFoldDB" id="A0A511HB97"/>
<reference evidence="2 5" key="2">
    <citation type="submission" date="2019-07" db="EMBL/GenBank/DDBJ databases">
        <title>Whole genome shotgun sequence of Myxococcus virescens NBRC 100334.</title>
        <authorList>
            <person name="Hosoyama A."/>
            <person name="Uohara A."/>
            <person name="Ohji S."/>
            <person name="Ichikawa N."/>
        </authorList>
    </citation>
    <scope>NUCLEOTIDE SEQUENCE [LARGE SCALE GENOMIC DNA]</scope>
    <source>
        <strain evidence="2 5">NBRC 100334</strain>
    </source>
</reference>
<protein>
    <submittedName>
        <fullName evidence="2">Uncharacterized protein</fullName>
    </submittedName>
</protein>
<dbReference type="RefSeq" id="WP_161605164.1">
    <property type="nucleotide sequence ID" value="NZ_BJVY01000012.1"/>
</dbReference>
<evidence type="ECO:0000313" key="4">
    <source>
        <dbReference type="Proteomes" id="UP000198717"/>
    </source>
</evidence>
<evidence type="ECO:0000313" key="2">
    <source>
        <dbReference type="EMBL" id="GEL70812.1"/>
    </source>
</evidence>
<feature type="region of interest" description="Disordered" evidence="1">
    <location>
        <begin position="1"/>
        <end position="20"/>
    </location>
</feature>
<name>A0A511HB97_9BACT</name>
<organism evidence="2 5">
    <name type="scientific">Myxococcus virescens</name>
    <dbReference type="NCBI Taxonomy" id="83456"/>
    <lineage>
        <taxon>Bacteria</taxon>
        <taxon>Pseudomonadati</taxon>
        <taxon>Myxococcota</taxon>
        <taxon>Myxococcia</taxon>
        <taxon>Myxococcales</taxon>
        <taxon>Cystobacterineae</taxon>
        <taxon>Myxococcaceae</taxon>
        <taxon>Myxococcus</taxon>
    </lineage>
</organism>
<reference evidence="3 4" key="1">
    <citation type="submission" date="2016-10" db="EMBL/GenBank/DDBJ databases">
        <authorList>
            <person name="Varghese N."/>
            <person name="Submissions S."/>
        </authorList>
    </citation>
    <scope>NUCLEOTIDE SEQUENCE [LARGE SCALE GENOMIC DNA]</scope>
    <source>
        <strain evidence="3 4">DSM 2260</strain>
    </source>
</reference>
<accession>A0A511HB97</accession>
<evidence type="ECO:0000313" key="5">
    <source>
        <dbReference type="Proteomes" id="UP000321224"/>
    </source>
</evidence>
<proteinExistence type="predicted"/>
<dbReference type="EMBL" id="FNAJ01000005">
    <property type="protein sequence ID" value="SDE22771.1"/>
    <property type="molecule type" value="Genomic_DNA"/>
</dbReference>
<dbReference type="EMBL" id="BJVY01000012">
    <property type="protein sequence ID" value="GEL70812.1"/>
    <property type="molecule type" value="Genomic_DNA"/>
</dbReference>
<evidence type="ECO:0000256" key="1">
    <source>
        <dbReference type="SAM" id="MobiDB-lite"/>
    </source>
</evidence>
<sequence length="57" mass="6341">MPFHNQPDVSGAPLGASDATERRISLRISSSGYISYYHSREAEDASKRPQLEVTYTP</sequence>
<dbReference type="Proteomes" id="UP000198717">
    <property type="component" value="Unassembled WGS sequence"/>
</dbReference>
<gene>
    <name evidence="2" type="ORF">MVI01_25960</name>
    <name evidence="3" type="ORF">SAMN04488504_105129</name>
</gene>
<comment type="caution">
    <text evidence="2">The sequence shown here is derived from an EMBL/GenBank/DDBJ whole genome shotgun (WGS) entry which is preliminary data.</text>
</comment>